<dbReference type="InterPro" id="IPR029045">
    <property type="entry name" value="ClpP/crotonase-like_dom_sf"/>
</dbReference>
<protein>
    <submittedName>
        <fullName evidence="3">Enoyl-CoA hydratase</fullName>
    </submittedName>
</protein>
<dbReference type="OrthoDB" id="5365311at2"/>
<dbReference type="GO" id="GO:0006635">
    <property type="term" value="P:fatty acid beta-oxidation"/>
    <property type="evidence" value="ECO:0007669"/>
    <property type="project" value="TreeGrafter"/>
</dbReference>
<dbReference type="EMBL" id="VLLN01000014">
    <property type="protein sequence ID" value="TWJ18793.1"/>
    <property type="molecule type" value="Genomic_DNA"/>
</dbReference>
<name>A0A562VLG0_9BACT</name>
<dbReference type="InterPro" id="IPR001753">
    <property type="entry name" value="Enoyl-CoA_hydra/iso"/>
</dbReference>
<dbReference type="GO" id="GO:0003824">
    <property type="term" value="F:catalytic activity"/>
    <property type="evidence" value="ECO:0007669"/>
    <property type="project" value="InterPro"/>
</dbReference>
<dbReference type="SUPFAM" id="SSF52096">
    <property type="entry name" value="ClpP/crotonase"/>
    <property type="match status" value="1"/>
</dbReference>
<comment type="similarity">
    <text evidence="1 2">Belongs to the enoyl-CoA hydratase/isomerase family.</text>
</comment>
<dbReference type="Pfam" id="PF00378">
    <property type="entry name" value="ECH_1"/>
    <property type="match status" value="1"/>
</dbReference>
<dbReference type="AlphaFoldDB" id="A0A562VLG0"/>
<keyword evidence="4" id="KW-1185">Reference proteome</keyword>
<dbReference type="PANTHER" id="PTHR11941">
    <property type="entry name" value="ENOYL-COA HYDRATASE-RELATED"/>
    <property type="match status" value="1"/>
</dbReference>
<evidence type="ECO:0000313" key="4">
    <source>
        <dbReference type="Proteomes" id="UP000319449"/>
    </source>
</evidence>
<dbReference type="CDD" id="cd06558">
    <property type="entry name" value="crotonase-like"/>
    <property type="match status" value="1"/>
</dbReference>
<dbReference type="PANTHER" id="PTHR11941:SF54">
    <property type="entry name" value="ENOYL-COA HYDRATASE, MITOCHONDRIAL"/>
    <property type="match status" value="1"/>
</dbReference>
<organism evidence="3 4">
    <name type="scientific">Geobacter argillaceus</name>
    <dbReference type="NCBI Taxonomy" id="345631"/>
    <lineage>
        <taxon>Bacteria</taxon>
        <taxon>Pseudomonadati</taxon>
        <taxon>Thermodesulfobacteriota</taxon>
        <taxon>Desulfuromonadia</taxon>
        <taxon>Geobacterales</taxon>
        <taxon>Geobacteraceae</taxon>
        <taxon>Geobacter</taxon>
    </lineage>
</organism>
<reference evidence="3 4" key="1">
    <citation type="submission" date="2019-07" db="EMBL/GenBank/DDBJ databases">
        <title>Genomic Encyclopedia of Archaeal and Bacterial Type Strains, Phase II (KMG-II): from individual species to whole genera.</title>
        <authorList>
            <person name="Goeker M."/>
        </authorList>
    </citation>
    <scope>NUCLEOTIDE SEQUENCE [LARGE SCALE GENOMIC DNA]</scope>
    <source>
        <strain evidence="3 4">ATCC BAA-1139</strain>
    </source>
</reference>
<evidence type="ECO:0000256" key="2">
    <source>
        <dbReference type="RuleBase" id="RU003707"/>
    </source>
</evidence>
<evidence type="ECO:0000313" key="3">
    <source>
        <dbReference type="EMBL" id="TWJ18793.1"/>
    </source>
</evidence>
<dbReference type="InterPro" id="IPR018376">
    <property type="entry name" value="Enoyl-CoA_hyd/isom_CS"/>
</dbReference>
<dbReference type="PROSITE" id="PS00166">
    <property type="entry name" value="ENOYL_COA_HYDRATASE"/>
    <property type="match status" value="1"/>
</dbReference>
<sequence length="242" mass="25590">MPYKKLTIQTQNRVGYLTMASGSRFNKLTINMLGELRRAVAELAANQQVSCIVLSGYPGESFAVGADIGQLRRFGPAEAFSFAELGQGLFADMEQCEKPIIGALNGIAMGGGCDLALACDIRLASDSLAIAHPGGKIGILTGFCGTQKLPRLVGRNNAREIFLTTDTYDAASALRMGLVDRVLPAAEFWPAVVAYAERIARQPLPALAAAKRLVNASQDVDLKNGCLLEQATVTALAAVSTT</sequence>
<gene>
    <name evidence="3" type="ORF">JN12_02429</name>
</gene>
<dbReference type="RefSeq" id="WP_145023102.1">
    <property type="nucleotide sequence ID" value="NZ_VLLN01000014.1"/>
</dbReference>
<accession>A0A562VLG0</accession>
<dbReference type="Gene3D" id="3.90.226.10">
    <property type="entry name" value="2-enoyl-CoA Hydratase, Chain A, domain 1"/>
    <property type="match status" value="1"/>
</dbReference>
<proteinExistence type="inferred from homology"/>
<dbReference type="Proteomes" id="UP000319449">
    <property type="component" value="Unassembled WGS sequence"/>
</dbReference>
<comment type="caution">
    <text evidence="3">The sequence shown here is derived from an EMBL/GenBank/DDBJ whole genome shotgun (WGS) entry which is preliminary data.</text>
</comment>
<evidence type="ECO:0000256" key="1">
    <source>
        <dbReference type="ARBA" id="ARBA00005254"/>
    </source>
</evidence>